<comment type="caution">
    <text evidence="1">The sequence shown here is derived from an EMBL/GenBank/DDBJ whole genome shotgun (WGS) entry which is preliminary data.</text>
</comment>
<dbReference type="Proteomes" id="UP001060215">
    <property type="component" value="Chromosome 12"/>
</dbReference>
<sequence>MVYALVSISGGGKKWTAVDTLDHTNPTWNIPISFKVEEKTATNQILVVELRCYDPTGGGGDKDIGEVLVQVKDLMGSVENNSLTYQIQTPSENPKAKLTFMYKSAYEKVPLPALAAVTGFTTPHGAAGATWQFNPPYPSPAPMMGLPPPGNYGYTPLPPGYWYPPPQPGFRVQVQQQPELPKKREWFGRFLGRLCVAVVIDDVMNNDTQLPDGLWF</sequence>
<name>A0ACC0G578_9ERIC</name>
<evidence type="ECO:0000313" key="2">
    <source>
        <dbReference type="Proteomes" id="UP001060215"/>
    </source>
</evidence>
<gene>
    <name evidence="1" type="ORF">LOK49_LG11G00200</name>
</gene>
<accession>A0ACC0G578</accession>
<proteinExistence type="predicted"/>
<protein>
    <submittedName>
        <fullName evidence="1">Protein SRC2</fullName>
    </submittedName>
</protein>
<evidence type="ECO:0000313" key="1">
    <source>
        <dbReference type="EMBL" id="KAI7995582.1"/>
    </source>
</evidence>
<organism evidence="1 2">
    <name type="scientific">Camellia lanceoleosa</name>
    <dbReference type="NCBI Taxonomy" id="1840588"/>
    <lineage>
        <taxon>Eukaryota</taxon>
        <taxon>Viridiplantae</taxon>
        <taxon>Streptophyta</taxon>
        <taxon>Embryophyta</taxon>
        <taxon>Tracheophyta</taxon>
        <taxon>Spermatophyta</taxon>
        <taxon>Magnoliopsida</taxon>
        <taxon>eudicotyledons</taxon>
        <taxon>Gunneridae</taxon>
        <taxon>Pentapetalae</taxon>
        <taxon>asterids</taxon>
        <taxon>Ericales</taxon>
        <taxon>Theaceae</taxon>
        <taxon>Camellia</taxon>
    </lineage>
</organism>
<dbReference type="EMBL" id="CM045769">
    <property type="protein sequence ID" value="KAI7995582.1"/>
    <property type="molecule type" value="Genomic_DNA"/>
</dbReference>
<keyword evidence="2" id="KW-1185">Reference proteome</keyword>
<reference evidence="1 2" key="1">
    <citation type="journal article" date="2022" name="Plant J.">
        <title>Chromosome-level genome of Camellia lanceoleosa provides a valuable resource for understanding genome evolution and self-incompatibility.</title>
        <authorList>
            <person name="Gong W."/>
            <person name="Xiao S."/>
            <person name="Wang L."/>
            <person name="Liao Z."/>
            <person name="Chang Y."/>
            <person name="Mo W."/>
            <person name="Hu G."/>
            <person name="Li W."/>
            <person name="Zhao G."/>
            <person name="Zhu H."/>
            <person name="Hu X."/>
            <person name="Ji K."/>
            <person name="Xiang X."/>
            <person name="Song Q."/>
            <person name="Yuan D."/>
            <person name="Jin S."/>
            <person name="Zhang L."/>
        </authorList>
    </citation>
    <scope>NUCLEOTIDE SEQUENCE [LARGE SCALE GENOMIC DNA]</scope>
    <source>
        <strain evidence="1">SQ_2022a</strain>
    </source>
</reference>